<proteinExistence type="inferred from homology"/>
<comment type="catalytic activity">
    <reaction evidence="1 14 15">
        <text>Endonucleolytic cleavage to 5'-phosphomonoester.</text>
        <dbReference type="EC" id="3.1.26.4"/>
    </reaction>
</comment>
<dbReference type="Proteomes" id="UP000193505">
    <property type="component" value="Unassembled WGS sequence"/>
</dbReference>
<dbReference type="PIRSF" id="PIRSF037748">
    <property type="entry name" value="RnhC"/>
    <property type="match status" value="1"/>
</dbReference>
<dbReference type="FunFam" id="3.30.420.10:FF:000047">
    <property type="entry name" value="Ribonuclease HIII"/>
    <property type="match status" value="1"/>
</dbReference>
<dbReference type="InterPro" id="IPR012295">
    <property type="entry name" value="TBP_dom_sf"/>
</dbReference>
<evidence type="ECO:0000259" key="16">
    <source>
        <dbReference type="PROSITE" id="PS51975"/>
    </source>
</evidence>
<dbReference type="PROSITE" id="PS51975">
    <property type="entry name" value="RNASE_H_2"/>
    <property type="match status" value="1"/>
</dbReference>
<evidence type="ECO:0000256" key="6">
    <source>
        <dbReference type="ARBA" id="ARBA00012180"/>
    </source>
</evidence>
<dbReference type="GO" id="GO:0043137">
    <property type="term" value="P:DNA replication, removal of RNA primer"/>
    <property type="evidence" value="ECO:0007669"/>
    <property type="project" value="TreeGrafter"/>
</dbReference>
<dbReference type="AlphaFoldDB" id="A0A1X1L467"/>
<dbReference type="Pfam" id="PF11858">
    <property type="entry name" value="DUF3378"/>
    <property type="match status" value="1"/>
</dbReference>
<protein>
    <recommendedName>
        <fullName evidence="7 14">Ribonuclease HIII</fullName>
        <shortName evidence="14">RNase HIII</shortName>
        <ecNumber evidence="6 14">3.1.26.4</ecNumber>
    </recommendedName>
</protein>
<dbReference type="PANTHER" id="PTHR10954:SF23">
    <property type="entry name" value="RIBONUCLEASE"/>
    <property type="match status" value="1"/>
</dbReference>
<evidence type="ECO:0000256" key="10">
    <source>
        <dbReference type="ARBA" id="ARBA00022723"/>
    </source>
</evidence>
<keyword evidence="12 14" id="KW-0378">Hydrolase</keyword>
<keyword evidence="13 14" id="KW-0460">Magnesium</keyword>
<comment type="function">
    <text evidence="3 14">Endonuclease that specifically degrades the RNA of RNA-DNA hybrids.</text>
</comment>
<dbReference type="InterPro" id="IPR004641">
    <property type="entry name" value="RNase_HIII"/>
</dbReference>
<dbReference type="HAMAP" id="MF_00053">
    <property type="entry name" value="RNase_HIII"/>
    <property type="match status" value="1"/>
</dbReference>
<dbReference type="PANTHER" id="PTHR10954">
    <property type="entry name" value="RIBONUCLEASE H2 SUBUNIT A"/>
    <property type="match status" value="1"/>
</dbReference>
<dbReference type="InterPro" id="IPR024567">
    <property type="entry name" value="RNase_HII/HIII_dom"/>
</dbReference>
<dbReference type="CDD" id="cd06590">
    <property type="entry name" value="RNase_HII_bacteria_HIII_like"/>
    <property type="match status" value="1"/>
</dbReference>
<dbReference type="GO" id="GO:0006298">
    <property type="term" value="P:mismatch repair"/>
    <property type="evidence" value="ECO:0007669"/>
    <property type="project" value="TreeGrafter"/>
</dbReference>
<dbReference type="Pfam" id="PF01351">
    <property type="entry name" value="RNase_HII"/>
    <property type="match status" value="1"/>
</dbReference>
<dbReference type="InterPro" id="IPR001352">
    <property type="entry name" value="RNase_HII/HIII"/>
</dbReference>
<dbReference type="RefSeq" id="WP_084953364.1">
    <property type="nucleotide sequence ID" value="NZ_NCVL01000008.1"/>
</dbReference>
<dbReference type="GO" id="GO:0000287">
    <property type="term" value="F:magnesium ion binding"/>
    <property type="evidence" value="ECO:0007669"/>
    <property type="project" value="UniProtKB-UniRule"/>
</dbReference>
<accession>A0A1X1L467</accession>
<comment type="caution">
    <text evidence="17">The sequence shown here is derived from an EMBL/GenBank/DDBJ whole genome shotgun (WGS) entry which is preliminary data.</text>
</comment>
<keyword evidence="10 14" id="KW-0479">Metal-binding</keyword>
<dbReference type="Gene3D" id="3.30.310.10">
    <property type="entry name" value="TATA-Binding Protein"/>
    <property type="match status" value="1"/>
</dbReference>
<gene>
    <name evidence="14" type="primary">rnhC</name>
    <name evidence="17" type="ORF">B7694_02815</name>
</gene>
<name>A0A1X1L467_STRMT</name>
<dbReference type="SUPFAM" id="SSF53098">
    <property type="entry name" value="Ribonuclease H-like"/>
    <property type="match status" value="1"/>
</dbReference>
<evidence type="ECO:0000256" key="12">
    <source>
        <dbReference type="ARBA" id="ARBA00022801"/>
    </source>
</evidence>
<feature type="domain" description="RNase H type-2" evidence="16">
    <location>
        <begin position="78"/>
        <end position="293"/>
    </location>
</feature>
<evidence type="ECO:0000313" key="18">
    <source>
        <dbReference type="Proteomes" id="UP000193505"/>
    </source>
</evidence>
<comment type="cofactor">
    <cofactor evidence="14 15">
        <name>Mn(2+)</name>
        <dbReference type="ChEBI" id="CHEBI:29035"/>
    </cofactor>
    <cofactor evidence="14 15">
        <name>Mg(2+)</name>
        <dbReference type="ChEBI" id="CHEBI:18420"/>
    </cofactor>
    <text evidence="14 15">Manganese or magnesium. Binds 1 divalent metal ion per monomer in the absence of substrate. May bind a second metal ion after substrate binding.</text>
</comment>
<dbReference type="InterPro" id="IPR012337">
    <property type="entry name" value="RNaseH-like_sf"/>
</dbReference>
<comment type="similarity">
    <text evidence="5 14">Belongs to the RNase HII family. RnhC subfamily.</text>
</comment>
<dbReference type="Gene3D" id="3.30.420.10">
    <property type="entry name" value="Ribonuclease H-like superfamily/Ribonuclease H"/>
    <property type="match status" value="1"/>
</dbReference>
<dbReference type="InterPro" id="IPR036397">
    <property type="entry name" value="RNaseH_sf"/>
</dbReference>
<dbReference type="InterPro" id="IPR024568">
    <property type="entry name" value="RNase_HIII_N"/>
</dbReference>
<evidence type="ECO:0000256" key="9">
    <source>
        <dbReference type="ARBA" id="ARBA00022722"/>
    </source>
</evidence>
<evidence type="ECO:0000313" key="17">
    <source>
        <dbReference type="EMBL" id="ORP06394.1"/>
    </source>
</evidence>
<evidence type="ECO:0000256" key="1">
    <source>
        <dbReference type="ARBA" id="ARBA00000077"/>
    </source>
</evidence>
<keyword evidence="8 14" id="KW-0963">Cytoplasm</keyword>
<organism evidence="17 18">
    <name type="scientific">Streptococcus mitis</name>
    <dbReference type="NCBI Taxonomy" id="28037"/>
    <lineage>
        <taxon>Bacteria</taxon>
        <taxon>Bacillati</taxon>
        <taxon>Bacillota</taxon>
        <taxon>Bacilli</taxon>
        <taxon>Lactobacillales</taxon>
        <taxon>Streptococcaceae</taxon>
        <taxon>Streptococcus</taxon>
        <taxon>Streptococcus mitis group</taxon>
    </lineage>
</organism>
<dbReference type="GO" id="GO:0032299">
    <property type="term" value="C:ribonuclease H2 complex"/>
    <property type="evidence" value="ECO:0007669"/>
    <property type="project" value="TreeGrafter"/>
</dbReference>
<evidence type="ECO:0000256" key="5">
    <source>
        <dbReference type="ARBA" id="ARBA00008378"/>
    </source>
</evidence>
<reference evidence="17 18" key="1">
    <citation type="journal article" date="2016" name="Eur. J. Clin. Microbiol. Infect. Dis.">
        <title>Whole genome sequencing as a tool for phylogenetic analysis of clinical strains of Mitis group streptococci.</title>
        <authorList>
            <person name="Rasmussen L.H."/>
            <person name="Dargis R."/>
            <person name="Hojholt K."/>
            <person name="Christensen J.J."/>
            <person name="Skovgaard O."/>
            <person name="Justesen U.S."/>
            <person name="Rosenvinge F.S."/>
            <person name="Moser C."/>
            <person name="Lukjancenko O."/>
            <person name="Rasmussen S."/>
            <person name="Nielsen X.C."/>
        </authorList>
    </citation>
    <scope>NUCLEOTIDE SEQUENCE [LARGE SCALE GENOMIC DNA]</scope>
    <source>
        <strain evidence="17 18">OD_310347_11</strain>
    </source>
</reference>
<dbReference type="EC" id="3.1.26.4" evidence="6 14"/>
<evidence type="ECO:0000256" key="14">
    <source>
        <dbReference type="HAMAP-Rule" id="MF_00053"/>
    </source>
</evidence>
<keyword evidence="9 14" id="KW-0540">Nuclease</keyword>
<dbReference type="GO" id="GO:0005737">
    <property type="term" value="C:cytoplasm"/>
    <property type="evidence" value="ECO:0007669"/>
    <property type="project" value="UniProtKB-SubCell"/>
</dbReference>
<feature type="binding site" evidence="14 15">
    <location>
        <position position="85"/>
    </location>
    <ligand>
        <name>a divalent metal cation</name>
        <dbReference type="ChEBI" id="CHEBI:60240"/>
    </ligand>
</feature>
<evidence type="ECO:0000256" key="15">
    <source>
        <dbReference type="PROSITE-ProRule" id="PRU01319"/>
    </source>
</evidence>
<evidence type="ECO:0000256" key="11">
    <source>
        <dbReference type="ARBA" id="ARBA00022759"/>
    </source>
</evidence>
<sequence length="293" mass="32427">MASITLTPSEKEIQAFLEYYQTSLAPSKNPYIRYFLRLSQATVSIYTSGKVLLQGEGAEKYASFFGYQVVEETSGQNLPLIGTDEVGNGSYFGGLAVVASFVTPDQHAFLRKLGVGDSKTLTDQKIRQIAPILKEKIQHQALLLSPSKYNEVIGNRYNAVSVKVALHNQAIYLLLQKGIQPEKIVIDAFTSAKNYDKYLAQEANRFSNPINLEEKAEGKYLAVAVSSIIARDLFLENLENLGRELGYQLPSGAGTASDKVASQILQAYGMKGLNFCAKLHFKNTEKAKKRLER</sequence>
<feature type="binding site" evidence="14 15">
    <location>
        <position position="187"/>
    </location>
    <ligand>
        <name>a divalent metal cation</name>
        <dbReference type="ChEBI" id="CHEBI:60240"/>
    </ligand>
</feature>
<evidence type="ECO:0000256" key="4">
    <source>
        <dbReference type="ARBA" id="ARBA00004496"/>
    </source>
</evidence>
<feature type="binding site" evidence="14 15">
    <location>
        <position position="84"/>
    </location>
    <ligand>
        <name>a divalent metal cation</name>
        <dbReference type="ChEBI" id="CHEBI:60240"/>
    </ligand>
</feature>
<comment type="subcellular location">
    <subcellularLocation>
        <location evidence="4 14">Cytoplasm</location>
    </subcellularLocation>
</comment>
<comment type="cofactor">
    <cofactor evidence="2">
        <name>Mg(2+)</name>
        <dbReference type="ChEBI" id="CHEBI:18420"/>
    </cofactor>
</comment>
<evidence type="ECO:0000256" key="8">
    <source>
        <dbReference type="ARBA" id="ARBA00022490"/>
    </source>
</evidence>
<evidence type="ECO:0000256" key="7">
    <source>
        <dbReference type="ARBA" id="ARBA00021407"/>
    </source>
</evidence>
<dbReference type="GO" id="GO:0004523">
    <property type="term" value="F:RNA-DNA hybrid ribonuclease activity"/>
    <property type="evidence" value="ECO:0007669"/>
    <property type="project" value="UniProtKB-UniRule"/>
</dbReference>
<dbReference type="NCBIfam" id="TIGR00716">
    <property type="entry name" value="rnhC"/>
    <property type="match status" value="1"/>
</dbReference>
<evidence type="ECO:0000256" key="13">
    <source>
        <dbReference type="ARBA" id="ARBA00022842"/>
    </source>
</evidence>
<evidence type="ECO:0000256" key="2">
    <source>
        <dbReference type="ARBA" id="ARBA00001946"/>
    </source>
</evidence>
<dbReference type="GO" id="GO:0003723">
    <property type="term" value="F:RNA binding"/>
    <property type="evidence" value="ECO:0007669"/>
    <property type="project" value="UniProtKB-UniRule"/>
</dbReference>
<dbReference type="EMBL" id="NCVL01000008">
    <property type="protein sequence ID" value="ORP06394.1"/>
    <property type="molecule type" value="Genomic_DNA"/>
</dbReference>
<keyword evidence="11 14" id="KW-0255">Endonuclease</keyword>
<dbReference type="CDD" id="cd14796">
    <property type="entry name" value="RNAse_HIII_N"/>
    <property type="match status" value="1"/>
</dbReference>
<evidence type="ECO:0000256" key="3">
    <source>
        <dbReference type="ARBA" id="ARBA00004065"/>
    </source>
</evidence>